<name>A0A2W7IM14_9PROT</name>
<dbReference type="Pfam" id="PF00528">
    <property type="entry name" value="BPD_transp_1"/>
    <property type="match status" value="1"/>
</dbReference>
<dbReference type="OrthoDB" id="9815712at2"/>
<proteinExistence type="inferred from homology"/>
<dbReference type="InterPro" id="IPR013563">
    <property type="entry name" value="Oligopep_ABC_C"/>
</dbReference>
<evidence type="ECO:0000256" key="5">
    <source>
        <dbReference type="ARBA" id="ARBA00022475"/>
    </source>
</evidence>
<dbReference type="CDD" id="cd03257">
    <property type="entry name" value="ABC_NikE_OppD_transporters"/>
    <property type="match status" value="1"/>
</dbReference>
<dbReference type="InterPro" id="IPR050388">
    <property type="entry name" value="ABC_Ni/Peptide_Import"/>
</dbReference>
<comment type="caution">
    <text evidence="16">The sequence shown here is derived from an EMBL/GenBank/DDBJ whole genome shotgun (WGS) entry which is preliminary data.</text>
</comment>
<keyword evidence="5" id="KW-1003">Cell membrane</keyword>
<gene>
    <name evidence="16" type="ORF">C8P66_107179</name>
</gene>
<sequence>MRRDKLRRLALPASLLGAILLLALAAPVLPLGNPVSQDINHRLAGISAGHWLGQDEYGRDVLTRLIWGARVSLSVAVSATVIATIVGTLLGILGGYFRGMVEIGTVRMAEIVLCFPPMLLALLVVTLLGPGAGTLIFTLAILFTPTFARVAYAETLSVRALDYVTAQEALGARSGRILLRTLLPNIAPPLIVQFSLTIAAAMLLESGLSFLGLGVVPPDPSWGLMIRGARTTMEQAPLLLLWPCLALTGTVLVLNLFCDRLRNALDPGTGGRSRPGFLRRLAVLAGAAEQPAAVPGLLAVRKLTLEVQGPTGPVPVVRDVNITVAPGETLAVVGESGSGKTLTGLAVMGLLPAAVRVTAGQILYTGRDGRTRDLLRLPERALRALRGRDLSMVFQDPASSLNPLLRIDAHLGEALRAHGQRQGIAARVVELLRNVGLPDPESRARSYPHELSGGQRQRVMIAAAIANHPRLLLADEPTTALDVTVQAQILDLLAGLKRSEEGMGMVFVTHNLAVVAEIADRVAVMYAGEVVEEGPVAEVFAAPRHPYTAALIASTPEGDAERLTSIPGRVPQAWAMPEGCRFAPRCEHARAICDQSAPALESPAPGRTTRCLRWKELA</sequence>
<evidence type="ECO:0000313" key="16">
    <source>
        <dbReference type="EMBL" id="PZW47141.1"/>
    </source>
</evidence>
<feature type="domain" description="ABC transmembrane type-1" evidence="15">
    <location>
        <begin position="69"/>
        <end position="258"/>
    </location>
</feature>
<feature type="transmembrane region" description="Helical" evidence="13">
    <location>
        <begin position="71"/>
        <end position="97"/>
    </location>
</feature>
<evidence type="ECO:0000256" key="3">
    <source>
        <dbReference type="ARBA" id="ARBA00005417"/>
    </source>
</evidence>
<dbReference type="Pfam" id="PF00005">
    <property type="entry name" value="ABC_tran"/>
    <property type="match status" value="1"/>
</dbReference>
<comment type="similarity">
    <text evidence="13">Belongs to the binding-protein-dependent transport system permease family.</text>
</comment>
<comment type="subcellular location">
    <subcellularLocation>
        <location evidence="1">Cell inner membrane</location>
        <topology evidence="1">Peripheral membrane protein</topology>
    </subcellularLocation>
    <subcellularLocation>
        <location evidence="2 13">Cell membrane</location>
        <topology evidence="2 13">Multi-pass membrane protein</topology>
    </subcellularLocation>
</comment>
<dbReference type="GO" id="GO:0055085">
    <property type="term" value="P:transmembrane transport"/>
    <property type="evidence" value="ECO:0007669"/>
    <property type="project" value="InterPro"/>
</dbReference>
<dbReference type="Gene3D" id="1.10.3720.10">
    <property type="entry name" value="MetI-like"/>
    <property type="match status" value="1"/>
</dbReference>
<evidence type="ECO:0000256" key="8">
    <source>
        <dbReference type="ARBA" id="ARBA00022741"/>
    </source>
</evidence>
<keyword evidence="9" id="KW-0067">ATP-binding</keyword>
<feature type="transmembrane region" description="Helical" evidence="13">
    <location>
        <begin position="118"/>
        <end position="143"/>
    </location>
</feature>
<keyword evidence="12 13" id="KW-0472">Membrane</keyword>
<evidence type="ECO:0000256" key="2">
    <source>
        <dbReference type="ARBA" id="ARBA00004651"/>
    </source>
</evidence>
<dbReference type="GO" id="GO:0016887">
    <property type="term" value="F:ATP hydrolysis activity"/>
    <property type="evidence" value="ECO:0007669"/>
    <property type="project" value="InterPro"/>
</dbReference>
<keyword evidence="7 13" id="KW-0812">Transmembrane</keyword>
<dbReference type="CDD" id="cd06261">
    <property type="entry name" value="TM_PBP2"/>
    <property type="match status" value="1"/>
</dbReference>
<dbReference type="FunFam" id="3.40.50.300:FF:000016">
    <property type="entry name" value="Oligopeptide ABC transporter ATP-binding component"/>
    <property type="match status" value="1"/>
</dbReference>
<dbReference type="NCBIfam" id="TIGR01727">
    <property type="entry name" value="oligo_HPY"/>
    <property type="match status" value="1"/>
</dbReference>
<feature type="transmembrane region" description="Helical" evidence="13">
    <location>
        <begin position="237"/>
        <end position="257"/>
    </location>
</feature>
<dbReference type="RefSeq" id="WP_111397722.1">
    <property type="nucleotide sequence ID" value="NZ_QKYU01000007.1"/>
</dbReference>
<dbReference type="Gene3D" id="3.40.50.300">
    <property type="entry name" value="P-loop containing nucleotide triphosphate hydrolases"/>
    <property type="match status" value="1"/>
</dbReference>
<evidence type="ECO:0000259" key="15">
    <source>
        <dbReference type="PROSITE" id="PS50928"/>
    </source>
</evidence>
<dbReference type="SUPFAM" id="SSF52540">
    <property type="entry name" value="P-loop containing nucleoside triphosphate hydrolases"/>
    <property type="match status" value="1"/>
</dbReference>
<dbReference type="PROSITE" id="PS50928">
    <property type="entry name" value="ABC_TM1"/>
    <property type="match status" value="1"/>
</dbReference>
<feature type="transmembrane region" description="Helical" evidence="13">
    <location>
        <begin position="190"/>
        <end position="216"/>
    </location>
</feature>
<comment type="similarity">
    <text evidence="3">Belongs to the ABC transporter superfamily.</text>
</comment>
<dbReference type="GO" id="GO:0005886">
    <property type="term" value="C:plasma membrane"/>
    <property type="evidence" value="ECO:0007669"/>
    <property type="project" value="UniProtKB-SubCell"/>
</dbReference>
<dbReference type="InterPro" id="IPR003593">
    <property type="entry name" value="AAA+_ATPase"/>
</dbReference>
<reference evidence="16 17" key="1">
    <citation type="submission" date="2018-06" db="EMBL/GenBank/DDBJ databases">
        <title>Genomic Encyclopedia of Archaeal and Bacterial Type Strains, Phase II (KMG-II): from individual species to whole genera.</title>
        <authorList>
            <person name="Goeker M."/>
        </authorList>
    </citation>
    <scope>NUCLEOTIDE SEQUENCE [LARGE SCALE GENOMIC DNA]</scope>
    <source>
        <strain evidence="16 17">DSM 24525</strain>
    </source>
</reference>
<dbReference type="AlphaFoldDB" id="A0A2W7IM14"/>
<protein>
    <submittedName>
        <fullName evidence="16">Peptide/nickel transport system permease protein</fullName>
    </submittedName>
</protein>
<dbReference type="PROSITE" id="PS00211">
    <property type="entry name" value="ABC_TRANSPORTER_1"/>
    <property type="match status" value="1"/>
</dbReference>
<keyword evidence="11 13" id="KW-1133">Transmembrane helix</keyword>
<dbReference type="PROSITE" id="PS50893">
    <property type="entry name" value="ABC_TRANSPORTER_2"/>
    <property type="match status" value="1"/>
</dbReference>
<accession>A0A2W7IM14</accession>
<keyword evidence="10" id="KW-1278">Translocase</keyword>
<evidence type="ECO:0000259" key="14">
    <source>
        <dbReference type="PROSITE" id="PS50893"/>
    </source>
</evidence>
<keyword evidence="17" id="KW-1185">Reference proteome</keyword>
<dbReference type="Proteomes" id="UP000249688">
    <property type="component" value="Unassembled WGS sequence"/>
</dbReference>
<dbReference type="PANTHER" id="PTHR43297:SF14">
    <property type="entry name" value="ATPASE AAA-TYPE CORE DOMAIN-CONTAINING PROTEIN"/>
    <property type="match status" value="1"/>
</dbReference>
<keyword evidence="4 13" id="KW-0813">Transport</keyword>
<evidence type="ECO:0000256" key="4">
    <source>
        <dbReference type="ARBA" id="ARBA00022448"/>
    </source>
</evidence>
<evidence type="ECO:0000256" key="13">
    <source>
        <dbReference type="RuleBase" id="RU363032"/>
    </source>
</evidence>
<organism evidence="16 17">
    <name type="scientific">Humitalea rosea</name>
    <dbReference type="NCBI Taxonomy" id="990373"/>
    <lineage>
        <taxon>Bacteria</taxon>
        <taxon>Pseudomonadati</taxon>
        <taxon>Pseudomonadota</taxon>
        <taxon>Alphaproteobacteria</taxon>
        <taxon>Acetobacterales</taxon>
        <taxon>Roseomonadaceae</taxon>
        <taxon>Humitalea</taxon>
    </lineage>
</organism>
<evidence type="ECO:0000256" key="11">
    <source>
        <dbReference type="ARBA" id="ARBA00022989"/>
    </source>
</evidence>
<dbReference type="InterPro" id="IPR000515">
    <property type="entry name" value="MetI-like"/>
</dbReference>
<dbReference type="InterPro" id="IPR017871">
    <property type="entry name" value="ABC_transporter-like_CS"/>
</dbReference>
<dbReference type="PANTHER" id="PTHR43297">
    <property type="entry name" value="OLIGOPEPTIDE TRANSPORT ATP-BINDING PROTEIN APPD"/>
    <property type="match status" value="1"/>
</dbReference>
<dbReference type="InterPro" id="IPR035906">
    <property type="entry name" value="MetI-like_sf"/>
</dbReference>
<dbReference type="GO" id="GO:0005524">
    <property type="term" value="F:ATP binding"/>
    <property type="evidence" value="ECO:0007669"/>
    <property type="project" value="UniProtKB-KW"/>
</dbReference>
<dbReference type="SUPFAM" id="SSF161098">
    <property type="entry name" value="MetI-like"/>
    <property type="match status" value="1"/>
</dbReference>
<dbReference type="SMART" id="SM00382">
    <property type="entry name" value="AAA"/>
    <property type="match status" value="1"/>
</dbReference>
<dbReference type="GO" id="GO:0015833">
    <property type="term" value="P:peptide transport"/>
    <property type="evidence" value="ECO:0007669"/>
    <property type="project" value="InterPro"/>
</dbReference>
<keyword evidence="8" id="KW-0547">Nucleotide-binding</keyword>
<evidence type="ECO:0000256" key="9">
    <source>
        <dbReference type="ARBA" id="ARBA00022840"/>
    </source>
</evidence>
<dbReference type="EMBL" id="QKYU01000007">
    <property type="protein sequence ID" value="PZW47141.1"/>
    <property type="molecule type" value="Genomic_DNA"/>
</dbReference>
<evidence type="ECO:0000256" key="1">
    <source>
        <dbReference type="ARBA" id="ARBA00004417"/>
    </source>
</evidence>
<keyword evidence="6" id="KW-0997">Cell inner membrane</keyword>
<evidence type="ECO:0000256" key="12">
    <source>
        <dbReference type="ARBA" id="ARBA00023136"/>
    </source>
</evidence>
<dbReference type="InterPro" id="IPR003439">
    <property type="entry name" value="ABC_transporter-like_ATP-bd"/>
</dbReference>
<dbReference type="InterPro" id="IPR027417">
    <property type="entry name" value="P-loop_NTPase"/>
</dbReference>
<evidence type="ECO:0000256" key="10">
    <source>
        <dbReference type="ARBA" id="ARBA00022967"/>
    </source>
</evidence>
<evidence type="ECO:0000256" key="7">
    <source>
        <dbReference type="ARBA" id="ARBA00022692"/>
    </source>
</evidence>
<feature type="domain" description="ABC transporter" evidence="14">
    <location>
        <begin position="300"/>
        <end position="552"/>
    </location>
</feature>
<evidence type="ECO:0000256" key="6">
    <source>
        <dbReference type="ARBA" id="ARBA00022519"/>
    </source>
</evidence>
<evidence type="ECO:0000313" key="17">
    <source>
        <dbReference type="Proteomes" id="UP000249688"/>
    </source>
</evidence>
<dbReference type="Pfam" id="PF08352">
    <property type="entry name" value="oligo_HPY"/>
    <property type="match status" value="1"/>
</dbReference>